<name>A0A4P9YTE4_9FUNG</name>
<proteinExistence type="predicted"/>
<dbReference type="OrthoDB" id="196547at2759"/>
<feature type="domain" description="RGS" evidence="3">
    <location>
        <begin position="466"/>
        <end position="499"/>
    </location>
</feature>
<gene>
    <name evidence="4" type="ORF">SYNPS1DRAFT_24991</name>
</gene>
<evidence type="ECO:0000259" key="3">
    <source>
        <dbReference type="PROSITE" id="PS50132"/>
    </source>
</evidence>
<keyword evidence="5" id="KW-1185">Reference proteome</keyword>
<dbReference type="Proteomes" id="UP000278143">
    <property type="component" value="Unassembled WGS sequence"/>
</dbReference>
<evidence type="ECO:0000256" key="1">
    <source>
        <dbReference type="SAM" id="MobiDB-lite"/>
    </source>
</evidence>
<keyword evidence="2" id="KW-0812">Transmembrane</keyword>
<feature type="transmembrane region" description="Helical" evidence="2">
    <location>
        <begin position="67"/>
        <end position="85"/>
    </location>
</feature>
<feature type="transmembrane region" description="Helical" evidence="2">
    <location>
        <begin position="37"/>
        <end position="55"/>
    </location>
</feature>
<dbReference type="PROSITE" id="PS50132">
    <property type="entry name" value="RGS"/>
    <property type="match status" value="1"/>
</dbReference>
<dbReference type="EMBL" id="KZ991367">
    <property type="protein sequence ID" value="RKP23045.1"/>
    <property type="molecule type" value="Genomic_DNA"/>
</dbReference>
<evidence type="ECO:0000313" key="5">
    <source>
        <dbReference type="Proteomes" id="UP000278143"/>
    </source>
</evidence>
<evidence type="ECO:0000313" key="4">
    <source>
        <dbReference type="EMBL" id="RKP23045.1"/>
    </source>
</evidence>
<accession>A0A4P9YTE4</accession>
<feature type="transmembrane region" description="Helical" evidence="2">
    <location>
        <begin position="312"/>
        <end position="330"/>
    </location>
</feature>
<feature type="transmembrane region" description="Helical" evidence="2">
    <location>
        <begin position="238"/>
        <end position="259"/>
    </location>
</feature>
<keyword evidence="2" id="KW-0472">Membrane</keyword>
<keyword evidence="2" id="KW-1133">Transmembrane helix</keyword>
<sequence>MTIYYTTTGVWVVFLLITTSLFYRFRQHPAIQHRDVPLTMVSIVANAIFSVHYLVKIPLEGRYPCALYLWVPIIFMPLWLMTLLARLTRIIAAYRLGEARLRAVELTQAAKASANNNNNNISDGASPSASLTEPRRASLRRTVKKLLRSSSAHEPMIERMTSVVKKKASYSAAHAGPSDENVSAEERDPWPAHEPPAHDTATATSVVVDPDRAYATLTSPRSAHWTFVYRQHLTTPSLVRMIVVLEAIILIGAVFFHYLFREALLHRPDGTCGSSPAFVYIWVVAGLYLVVVTPVLLYAARDVRDAWGIRNELVFCDVIGIISCILYGVFRINDWDDRSVWPATLWTLMGTAFTHTWTVARPAIRAACDLRDIRHQKHEPVMVSRPINEAILSDVPRIRRIPSAISCQSLSQSPPSPPPPHTDPACPPPPSPTSISRLNVYRDRITSWQHTPATRETANSTVTPITLDTILACPNLLSKFRSFCMYDLSLEALLFYETVIHITSTTTRIIISARHPRMTTMPRGNRT</sequence>
<feature type="transmembrane region" description="Helical" evidence="2">
    <location>
        <begin position="6"/>
        <end position="25"/>
    </location>
</feature>
<protein>
    <recommendedName>
        <fullName evidence="3">RGS domain-containing protein</fullName>
    </recommendedName>
</protein>
<feature type="transmembrane region" description="Helical" evidence="2">
    <location>
        <begin position="279"/>
        <end position="300"/>
    </location>
</feature>
<feature type="compositionally biased region" description="Basic and acidic residues" evidence="1">
    <location>
        <begin position="184"/>
        <end position="197"/>
    </location>
</feature>
<organism evidence="4 5">
    <name type="scientific">Syncephalis pseudoplumigaleata</name>
    <dbReference type="NCBI Taxonomy" id="1712513"/>
    <lineage>
        <taxon>Eukaryota</taxon>
        <taxon>Fungi</taxon>
        <taxon>Fungi incertae sedis</taxon>
        <taxon>Zoopagomycota</taxon>
        <taxon>Zoopagomycotina</taxon>
        <taxon>Zoopagomycetes</taxon>
        <taxon>Zoopagales</taxon>
        <taxon>Piptocephalidaceae</taxon>
        <taxon>Syncephalis</taxon>
    </lineage>
</organism>
<feature type="region of interest" description="Disordered" evidence="1">
    <location>
        <begin position="408"/>
        <end position="433"/>
    </location>
</feature>
<feature type="compositionally biased region" description="Pro residues" evidence="1">
    <location>
        <begin position="414"/>
        <end position="432"/>
    </location>
</feature>
<reference evidence="5" key="1">
    <citation type="journal article" date="2018" name="Nat. Microbiol.">
        <title>Leveraging single-cell genomics to expand the fungal tree of life.</title>
        <authorList>
            <person name="Ahrendt S.R."/>
            <person name="Quandt C.A."/>
            <person name="Ciobanu D."/>
            <person name="Clum A."/>
            <person name="Salamov A."/>
            <person name="Andreopoulos B."/>
            <person name="Cheng J.F."/>
            <person name="Woyke T."/>
            <person name="Pelin A."/>
            <person name="Henrissat B."/>
            <person name="Reynolds N.K."/>
            <person name="Benny G.L."/>
            <person name="Smith M.E."/>
            <person name="James T.Y."/>
            <person name="Grigoriev I.V."/>
        </authorList>
    </citation>
    <scope>NUCLEOTIDE SEQUENCE [LARGE SCALE GENOMIC DNA]</scope>
    <source>
        <strain evidence="5">Benny S71-1</strain>
    </source>
</reference>
<dbReference type="InterPro" id="IPR016137">
    <property type="entry name" value="RGS"/>
</dbReference>
<feature type="region of interest" description="Disordered" evidence="1">
    <location>
        <begin position="114"/>
        <end position="137"/>
    </location>
</feature>
<evidence type="ECO:0000256" key="2">
    <source>
        <dbReference type="SAM" id="Phobius"/>
    </source>
</evidence>
<feature type="compositionally biased region" description="Polar residues" evidence="1">
    <location>
        <begin position="121"/>
        <end position="131"/>
    </location>
</feature>
<dbReference type="AlphaFoldDB" id="A0A4P9YTE4"/>
<feature type="region of interest" description="Disordered" evidence="1">
    <location>
        <begin position="173"/>
        <end position="205"/>
    </location>
</feature>